<dbReference type="SMART" id="SM00939">
    <property type="entry name" value="PepX_C"/>
    <property type="match status" value="1"/>
</dbReference>
<dbReference type="InterPro" id="IPR000383">
    <property type="entry name" value="Xaa-Pro-like_dom"/>
</dbReference>
<organism evidence="3 4">
    <name type="scientific">Brucella cytisi</name>
    <dbReference type="NCBI Taxonomy" id="407152"/>
    <lineage>
        <taxon>Bacteria</taxon>
        <taxon>Pseudomonadati</taxon>
        <taxon>Pseudomonadota</taxon>
        <taxon>Alphaproteobacteria</taxon>
        <taxon>Hyphomicrobiales</taxon>
        <taxon>Brucellaceae</taxon>
        <taxon>Brucella/Ochrobactrum group</taxon>
        <taxon>Brucella</taxon>
    </lineage>
</organism>
<dbReference type="InterPro" id="IPR013736">
    <property type="entry name" value="Xaa-Pro_dipept_C"/>
</dbReference>
<dbReference type="PANTHER" id="PTHR43056">
    <property type="entry name" value="PEPTIDASE S9 PROLYL OLIGOPEPTIDASE"/>
    <property type="match status" value="1"/>
</dbReference>
<dbReference type="Pfam" id="PF08530">
    <property type="entry name" value="PepX_C"/>
    <property type="match status" value="1"/>
</dbReference>
<dbReference type="AlphaFoldDB" id="A0A1J6I1J2"/>
<protein>
    <submittedName>
        <fullName evidence="3">Antibiotic hydrolase</fullName>
    </submittedName>
</protein>
<feature type="domain" description="Xaa-Pro dipeptidyl-peptidase C-terminal" evidence="2">
    <location>
        <begin position="341"/>
        <end position="618"/>
    </location>
</feature>
<sequence>MNFNPNELTSATAVADDVVVHRNVMIAMRDGVHLATDIYRPAVNGKPVETPFPVIFERTPYDKSGTPRTEFSVAAPTPLSRPEYAIRLVRKGYIVIWQDCRGRYDSEGHFTKYLSEGQDGFDSMAWIEMQPWNNSKIGTQGLSYNAHTQMALASLNAPGLAAMVVDSGGFSNAYTCGIRQGGAFELKQATWAYHRAQEGTDERTAAAVAAESLHDWFSMMPWTKGRSPVRWNPEYEAYLIEQWQEGTFGDFWKKVGIYAAGYYETFPKVPITFMSSWYDVYVPTTLENFMALKGDPDRPLTLIMGPWTHGNRTRSVFGDVDFGPAAIFDGQVDKDWFTYRENWFARHLQGEATEDREGQVHLFLMGTGSGSKTENGHLDHGGCWIQSTDWPLPNAEPLELYLGSDMSLSASAPSETEAVLTYDFDPANPVPTIGGALTSGEPIFTGGGFDQVEAKEFYGCKRPGLPLSARPDVLCFETGPLENDVAVVGPVEIDLWATTDAPDTDFTAKLVDVYPPSEDYPRGYALNISDGIFRVRYRDAFDRPRLVEKGEIFKITVRAFATANLFKKGHRIRLDISSSNFPKFDVNPNTGEPEGTSRTSQVARNSVFLQADRPSVLRMLKIKWPDDQRTCP</sequence>
<proteinExistence type="predicted"/>
<dbReference type="Proteomes" id="UP000182985">
    <property type="component" value="Unassembled WGS sequence"/>
</dbReference>
<evidence type="ECO:0000259" key="2">
    <source>
        <dbReference type="SMART" id="SM00939"/>
    </source>
</evidence>
<gene>
    <name evidence="3" type="ORF">BLA27_20285</name>
</gene>
<keyword evidence="4" id="KW-1185">Reference proteome</keyword>
<dbReference type="Pfam" id="PF02129">
    <property type="entry name" value="Peptidase_S15"/>
    <property type="match status" value="1"/>
</dbReference>
<evidence type="ECO:0000313" key="3">
    <source>
        <dbReference type="EMBL" id="OIS91638.1"/>
    </source>
</evidence>
<dbReference type="GO" id="GO:0008239">
    <property type="term" value="F:dipeptidyl-peptidase activity"/>
    <property type="evidence" value="ECO:0007669"/>
    <property type="project" value="InterPro"/>
</dbReference>
<dbReference type="EMBL" id="MOEC01000025">
    <property type="protein sequence ID" value="OIS91638.1"/>
    <property type="molecule type" value="Genomic_DNA"/>
</dbReference>
<keyword evidence="1 3" id="KW-0378">Hydrolase</keyword>
<evidence type="ECO:0000256" key="1">
    <source>
        <dbReference type="ARBA" id="ARBA00022801"/>
    </source>
</evidence>
<accession>A0A1J6I1J2</accession>
<dbReference type="PANTHER" id="PTHR43056:SF10">
    <property type="entry name" value="COCE_NOND FAMILY, PUTATIVE (AFU_ORTHOLOGUE AFUA_7G00600)-RELATED"/>
    <property type="match status" value="1"/>
</dbReference>
<dbReference type="InterPro" id="IPR050585">
    <property type="entry name" value="Xaa-Pro_dipeptidyl-ppase/CocE"/>
</dbReference>
<name>A0A1J6I1J2_9HYPH</name>
<dbReference type="InterPro" id="IPR005674">
    <property type="entry name" value="CocE/Ser_esterase"/>
</dbReference>
<dbReference type="Gene3D" id="1.10.3020.10">
    <property type="entry name" value="alpha-amino acid ester hydrolase ( Helical cap domain)"/>
    <property type="match status" value="1"/>
</dbReference>
<dbReference type="SUPFAM" id="SSF53474">
    <property type="entry name" value="alpha/beta-Hydrolases"/>
    <property type="match status" value="1"/>
</dbReference>
<dbReference type="SUPFAM" id="SSF49785">
    <property type="entry name" value="Galactose-binding domain-like"/>
    <property type="match status" value="1"/>
</dbReference>
<dbReference type="InterPro" id="IPR029058">
    <property type="entry name" value="AB_hydrolase_fold"/>
</dbReference>
<dbReference type="NCBIfam" id="TIGR00976">
    <property type="entry name" value="CocE_NonD"/>
    <property type="match status" value="1"/>
</dbReference>
<reference evidence="3 4" key="1">
    <citation type="submission" date="2016-10" db="EMBL/GenBank/DDBJ databases">
        <title>The Draft Genome Sequence of the Potato Rhizosphere Bacteria Ochrobactrum sp. IPA7.2.</title>
        <authorList>
            <person name="Gogoleva N.E."/>
            <person name="Khlopko Y.A."/>
            <person name="Burygin G.L."/>
            <person name="Plotnikov A.O."/>
        </authorList>
    </citation>
    <scope>NUCLEOTIDE SEQUENCE [LARGE SCALE GENOMIC DNA]</scope>
    <source>
        <strain evidence="3 4">IPA7.2</strain>
    </source>
</reference>
<dbReference type="Gene3D" id="2.60.120.260">
    <property type="entry name" value="Galactose-binding domain-like"/>
    <property type="match status" value="1"/>
</dbReference>
<comment type="caution">
    <text evidence="3">The sequence shown here is derived from an EMBL/GenBank/DDBJ whole genome shotgun (WGS) entry which is preliminary data.</text>
</comment>
<dbReference type="RefSeq" id="WP_071633295.1">
    <property type="nucleotide sequence ID" value="NZ_MOEC01000025.1"/>
</dbReference>
<dbReference type="Gene3D" id="3.40.50.1820">
    <property type="entry name" value="alpha/beta hydrolase"/>
    <property type="match status" value="1"/>
</dbReference>
<evidence type="ECO:0000313" key="4">
    <source>
        <dbReference type="Proteomes" id="UP000182985"/>
    </source>
</evidence>
<dbReference type="InterPro" id="IPR008979">
    <property type="entry name" value="Galactose-bd-like_sf"/>
</dbReference>